<gene>
    <name evidence="1" type="ORF">SLOPH_1035</name>
</gene>
<proteinExistence type="predicted"/>
<accession>S7W7E6</accession>
<reference evidence="2" key="1">
    <citation type="journal article" date="2013" name="PLoS Genet.">
        <title>The genome of Spraguea lophii and the basis of host-microsporidian interactions.</title>
        <authorList>
            <person name="Campbell S.E."/>
            <person name="Williams T.A."/>
            <person name="Yousuf A."/>
            <person name="Soanes D.M."/>
            <person name="Paszkiewicz K.H."/>
            <person name="Williams B.A.P."/>
        </authorList>
    </citation>
    <scope>NUCLEOTIDE SEQUENCE [LARGE SCALE GENOMIC DNA]</scope>
    <source>
        <strain evidence="2">42_110</strain>
    </source>
</reference>
<dbReference type="AlphaFoldDB" id="S7W7E6"/>
<evidence type="ECO:0000313" key="1">
    <source>
        <dbReference type="EMBL" id="EPR78711.1"/>
    </source>
</evidence>
<dbReference type="Proteomes" id="UP000014978">
    <property type="component" value="Unassembled WGS sequence"/>
</dbReference>
<sequence length="159" mass="18696">MDDSFLSDNAEIKVSNKTKNTGIYTDRQKRKIMLWNKESAEKYKKLYNNGDGSGFLSSDDESYCYEDNERHSTPKRDISGLEEKLPLEFFTTLDSELFSNHIQDINIDDNIWNRPSDLYSLDNDMPAENFIGDLNEKEKSLRKYKKGLKNVFLERYTHQ</sequence>
<comment type="caution">
    <text evidence="1">The sequence shown here is derived from an EMBL/GenBank/DDBJ whole genome shotgun (WGS) entry which is preliminary data.</text>
</comment>
<organism evidence="1 2">
    <name type="scientific">Spraguea lophii (strain 42_110)</name>
    <name type="common">Microsporidian parasite</name>
    <dbReference type="NCBI Taxonomy" id="1358809"/>
    <lineage>
        <taxon>Eukaryota</taxon>
        <taxon>Fungi</taxon>
        <taxon>Fungi incertae sedis</taxon>
        <taxon>Microsporidia</taxon>
        <taxon>Spragueidae</taxon>
        <taxon>Spraguea</taxon>
    </lineage>
</organism>
<name>S7W7E6_SPRLO</name>
<dbReference type="VEuPathDB" id="MicrosporidiaDB:SLOPH_1035"/>
<dbReference type="HOGENOM" id="CLU_1661937_0_0_1"/>
<protein>
    <submittedName>
        <fullName evidence="1">Uncharacterized protein</fullName>
    </submittedName>
</protein>
<keyword evidence="2" id="KW-1185">Reference proteome</keyword>
<evidence type="ECO:0000313" key="2">
    <source>
        <dbReference type="Proteomes" id="UP000014978"/>
    </source>
</evidence>
<dbReference type="EMBL" id="ATCN01000595">
    <property type="protein sequence ID" value="EPR78711.1"/>
    <property type="molecule type" value="Genomic_DNA"/>
</dbReference>
<dbReference type="InParanoid" id="S7W7E6"/>